<dbReference type="EMBL" id="SNRW01000426">
    <property type="protein sequence ID" value="KAA6401209.1"/>
    <property type="molecule type" value="Genomic_DNA"/>
</dbReference>
<gene>
    <name evidence="1" type="ORF">EZS28_003270</name>
</gene>
<accession>A0A5J4X3Y8</accession>
<dbReference type="Proteomes" id="UP000324800">
    <property type="component" value="Unassembled WGS sequence"/>
</dbReference>
<name>A0A5J4X3Y8_9EUKA</name>
<evidence type="ECO:0000313" key="1">
    <source>
        <dbReference type="EMBL" id="KAA6401209.1"/>
    </source>
</evidence>
<evidence type="ECO:0000313" key="2">
    <source>
        <dbReference type="Proteomes" id="UP000324800"/>
    </source>
</evidence>
<comment type="caution">
    <text evidence="1">The sequence shown here is derived from an EMBL/GenBank/DDBJ whole genome shotgun (WGS) entry which is preliminary data.</text>
</comment>
<sequence>MKKCLDEPNDDDSFFSAVGNIFRYVIVKDKRINQFAAVAIGSLCKAIQIDQWYGPEIIKFLKEQANPENTFPISRSILALSQLAECQCLLEYK</sequence>
<organism evidence="1 2">
    <name type="scientific">Streblomastix strix</name>
    <dbReference type="NCBI Taxonomy" id="222440"/>
    <lineage>
        <taxon>Eukaryota</taxon>
        <taxon>Metamonada</taxon>
        <taxon>Preaxostyla</taxon>
        <taxon>Oxymonadida</taxon>
        <taxon>Streblomastigidae</taxon>
        <taxon>Streblomastix</taxon>
    </lineage>
</organism>
<dbReference type="AlphaFoldDB" id="A0A5J4X3Y8"/>
<proteinExistence type="predicted"/>
<reference evidence="1 2" key="1">
    <citation type="submission" date="2019-03" db="EMBL/GenBank/DDBJ databases">
        <title>Single cell metagenomics reveals metabolic interactions within the superorganism composed of flagellate Streblomastix strix and complex community of Bacteroidetes bacteria on its surface.</title>
        <authorList>
            <person name="Treitli S.C."/>
            <person name="Kolisko M."/>
            <person name="Husnik F."/>
            <person name="Keeling P."/>
            <person name="Hampl V."/>
        </authorList>
    </citation>
    <scope>NUCLEOTIDE SEQUENCE [LARGE SCALE GENOMIC DNA]</scope>
    <source>
        <strain evidence="1">ST1C</strain>
    </source>
</reference>
<protein>
    <submittedName>
        <fullName evidence="1">Uncharacterized protein</fullName>
    </submittedName>
</protein>